<name>A0A7I8VI12_9ANNE</name>
<feature type="compositionally biased region" description="Low complexity" evidence="7">
    <location>
        <begin position="2046"/>
        <end position="2071"/>
    </location>
</feature>
<dbReference type="GO" id="GO:1901673">
    <property type="term" value="P:regulation of mitotic spindle assembly"/>
    <property type="evidence" value="ECO:0007669"/>
    <property type="project" value="TreeGrafter"/>
</dbReference>
<evidence type="ECO:0000256" key="7">
    <source>
        <dbReference type="SAM" id="MobiDB-lite"/>
    </source>
</evidence>
<feature type="coiled-coil region" evidence="6">
    <location>
        <begin position="434"/>
        <end position="517"/>
    </location>
</feature>
<feature type="compositionally biased region" description="Basic and acidic residues" evidence="7">
    <location>
        <begin position="1676"/>
        <end position="1685"/>
    </location>
</feature>
<feature type="coiled-coil region" evidence="6">
    <location>
        <begin position="99"/>
        <end position="196"/>
    </location>
</feature>
<dbReference type="Pfam" id="PF25785">
    <property type="entry name" value="TPR"/>
    <property type="match status" value="1"/>
</dbReference>
<dbReference type="Pfam" id="PF07926">
    <property type="entry name" value="TPR_MLP1_2"/>
    <property type="match status" value="1"/>
</dbReference>
<feature type="compositionally biased region" description="Basic residues" evidence="7">
    <location>
        <begin position="2145"/>
        <end position="2157"/>
    </location>
</feature>
<feature type="compositionally biased region" description="Polar residues" evidence="7">
    <location>
        <begin position="1841"/>
        <end position="1857"/>
    </location>
</feature>
<feature type="compositionally biased region" description="Acidic residues" evidence="7">
    <location>
        <begin position="1926"/>
        <end position="1963"/>
    </location>
</feature>
<evidence type="ECO:0000313" key="10">
    <source>
        <dbReference type="EMBL" id="CAD5114207.1"/>
    </source>
</evidence>
<feature type="compositionally biased region" description="Low complexity" evidence="7">
    <location>
        <begin position="1695"/>
        <end position="1707"/>
    </location>
</feature>
<comment type="similarity">
    <text evidence="2">Belongs to the TPR family.</text>
</comment>
<dbReference type="GO" id="GO:0006606">
    <property type="term" value="P:protein import into nucleus"/>
    <property type="evidence" value="ECO:0007669"/>
    <property type="project" value="InterPro"/>
</dbReference>
<dbReference type="InterPro" id="IPR012929">
    <property type="entry name" value="Nucleoprot-TPR/MLP1-2_dom"/>
</dbReference>
<dbReference type="EMBL" id="CAJFCJ010000005">
    <property type="protein sequence ID" value="CAD5114207.1"/>
    <property type="molecule type" value="Genomic_DNA"/>
</dbReference>
<dbReference type="OrthoDB" id="6271670at2759"/>
<dbReference type="GO" id="GO:0006406">
    <property type="term" value="P:mRNA export from nucleus"/>
    <property type="evidence" value="ECO:0007669"/>
    <property type="project" value="TreeGrafter"/>
</dbReference>
<dbReference type="Proteomes" id="UP000549394">
    <property type="component" value="Unassembled WGS sequence"/>
</dbReference>
<dbReference type="Gene3D" id="1.10.287.1490">
    <property type="match status" value="1"/>
</dbReference>
<dbReference type="InterPro" id="IPR057974">
    <property type="entry name" value="NUA/TPR/MLP1-2-like_dom"/>
</dbReference>
<dbReference type="GO" id="GO:0005643">
    <property type="term" value="C:nuclear pore"/>
    <property type="evidence" value="ECO:0007669"/>
    <property type="project" value="UniProtKB-ARBA"/>
</dbReference>
<feature type="coiled-coil region" evidence="6">
    <location>
        <begin position="1070"/>
        <end position="1143"/>
    </location>
</feature>
<feature type="coiled-coil region" evidence="6">
    <location>
        <begin position="324"/>
        <end position="376"/>
    </location>
</feature>
<proteinExistence type="inferred from homology"/>
<feature type="compositionally biased region" description="Basic and acidic residues" evidence="7">
    <location>
        <begin position="1435"/>
        <end position="1450"/>
    </location>
</feature>
<evidence type="ECO:0000256" key="1">
    <source>
        <dbReference type="ARBA" id="ARBA00004123"/>
    </source>
</evidence>
<comment type="caution">
    <text evidence="10">The sequence shown here is derived from an EMBL/GenBank/DDBJ whole genome shotgun (WGS) entry which is preliminary data.</text>
</comment>
<feature type="compositionally biased region" description="Polar residues" evidence="7">
    <location>
        <begin position="2081"/>
        <end position="2096"/>
    </location>
</feature>
<feature type="region of interest" description="Disordered" evidence="7">
    <location>
        <begin position="1676"/>
        <end position="1707"/>
    </location>
</feature>
<feature type="compositionally biased region" description="Basic and acidic residues" evidence="7">
    <location>
        <begin position="1418"/>
        <end position="1427"/>
    </location>
</feature>
<protein>
    <recommendedName>
        <fullName evidence="3">Nucleoprotein TPR</fullName>
    </recommendedName>
</protein>
<keyword evidence="11" id="KW-1185">Reference proteome</keyword>
<accession>A0A7I8VI12</accession>
<feature type="coiled-coil region" evidence="6">
    <location>
        <begin position="903"/>
        <end position="1041"/>
    </location>
</feature>
<feature type="coiled-coil region" evidence="6">
    <location>
        <begin position="647"/>
        <end position="720"/>
    </location>
</feature>
<organism evidence="10 11">
    <name type="scientific">Dimorphilus gyrociliatus</name>
    <dbReference type="NCBI Taxonomy" id="2664684"/>
    <lineage>
        <taxon>Eukaryota</taxon>
        <taxon>Metazoa</taxon>
        <taxon>Spiralia</taxon>
        <taxon>Lophotrochozoa</taxon>
        <taxon>Annelida</taxon>
        <taxon>Polychaeta</taxon>
        <taxon>Polychaeta incertae sedis</taxon>
        <taxon>Dinophilidae</taxon>
        <taxon>Dimorphilus</taxon>
    </lineage>
</organism>
<gene>
    <name evidence="10" type="ORF">DGYR_LOCUS3076</name>
</gene>
<dbReference type="GO" id="GO:0017056">
    <property type="term" value="F:structural constituent of nuclear pore"/>
    <property type="evidence" value="ECO:0007669"/>
    <property type="project" value="TreeGrafter"/>
</dbReference>
<evidence type="ECO:0000259" key="9">
    <source>
        <dbReference type="Pfam" id="PF25785"/>
    </source>
</evidence>
<dbReference type="PANTHER" id="PTHR18898:SF2">
    <property type="entry name" value="NUCLEOPROTEIN TPR"/>
    <property type="match status" value="1"/>
</dbReference>
<feature type="region of interest" description="Disordered" evidence="7">
    <location>
        <begin position="1412"/>
        <end position="1450"/>
    </location>
</feature>
<evidence type="ECO:0000256" key="5">
    <source>
        <dbReference type="ARBA" id="ARBA00023242"/>
    </source>
</evidence>
<keyword evidence="5" id="KW-0539">Nucleus</keyword>
<evidence type="ECO:0000313" key="11">
    <source>
        <dbReference type="Proteomes" id="UP000549394"/>
    </source>
</evidence>
<dbReference type="PANTHER" id="PTHR18898">
    <property type="entry name" value="NUCLEOPROTEIN TPR-RELATED"/>
    <property type="match status" value="1"/>
</dbReference>
<keyword evidence="4 6" id="KW-0175">Coiled coil</keyword>
<feature type="region of interest" description="Disordered" evidence="7">
    <location>
        <begin position="1841"/>
        <end position="2157"/>
    </location>
</feature>
<feature type="coiled-coil region" evidence="6">
    <location>
        <begin position="236"/>
        <end position="284"/>
    </location>
</feature>
<feature type="coiled-coil region" evidence="6">
    <location>
        <begin position="763"/>
        <end position="843"/>
    </location>
</feature>
<feature type="domain" description="NUA/TPR/MLP1-2-like" evidence="9">
    <location>
        <begin position="479"/>
        <end position="579"/>
    </location>
</feature>
<evidence type="ECO:0000256" key="6">
    <source>
        <dbReference type="SAM" id="Coils"/>
    </source>
</evidence>
<reference evidence="10 11" key="1">
    <citation type="submission" date="2020-08" db="EMBL/GenBank/DDBJ databases">
        <authorList>
            <person name="Hejnol A."/>
        </authorList>
    </citation>
    <scope>NUCLEOTIDE SEQUENCE [LARGE SCALE GENOMIC DNA]</scope>
</reference>
<feature type="compositionally biased region" description="Basic and acidic residues" evidence="7">
    <location>
        <begin position="1861"/>
        <end position="1877"/>
    </location>
</feature>
<evidence type="ECO:0000256" key="3">
    <source>
        <dbReference type="ARBA" id="ARBA00019789"/>
    </source>
</evidence>
<feature type="compositionally biased region" description="Polar residues" evidence="7">
    <location>
        <begin position="1978"/>
        <end position="1990"/>
    </location>
</feature>
<dbReference type="GO" id="GO:0034399">
    <property type="term" value="C:nuclear periphery"/>
    <property type="evidence" value="ECO:0007669"/>
    <property type="project" value="UniProtKB-ARBA"/>
</dbReference>
<evidence type="ECO:0000259" key="8">
    <source>
        <dbReference type="Pfam" id="PF07926"/>
    </source>
</evidence>
<feature type="domain" description="Nucleoprotein TPR/MLP1-2" evidence="8">
    <location>
        <begin position="1016"/>
        <end position="1139"/>
    </location>
</feature>
<evidence type="ECO:0000256" key="2">
    <source>
        <dbReference type="ARBA" id="ARBA00005274"/>
    </source>
</evidence>
<sequence length="2157" mass="245282">MGGTTSKAGDGFPGTREDIDTSFLEHLDEDIRRQLEDYDRGKTLKIEELRDKLTSFDEEREIERKRYDDTISDLNSRLEKQVTSFVDLQSNMDGIGDKYRNTCNELRNLQEQLVRVEKSKHEADLNVSSILLEKKEYENMLERKKIEIDALHDEWEKLSTKYSASERQKCEMSASLEELKSKCNLAQGRESQASDQLKNMKFKYDLLIEDFEKNTKELHKVRSETSSKVIQLTSEIDVKKDEIKSAMDLNNELRRTNKNLETQVANYVKKLQEMRDNDSNLEERFTNELMAKDKLVTILQTSLESSEAKIKELDTACTEMKGLLDDSTEAYKTLQAEKADLKSKIMEISKNRDDRIEELKLELARANELLGASGNQSQQVDSSLFSSPVANASKLLQSGVTLTQVYSEYISMQEKLHLEQLNSKRLNDYINEILKELEDKAPLLNKQKQDYQEALENVKSLTEQLEQGRETCEKFQVNAEDYQRRYAKLSRDNDRLKQECRDLATQVRCLLKELEEARGVVVPMKEPYHQSFSPRTLNSSSIISENLVTFKNISELQEQNQKLLALVRELSTQQEDAEKAAVDQRTGELQKKLEGALDEITIMKDTRQKQEKMIKLVIEQRDTFKQISMDQAVKSPSGMNTSDTEISKEGKKMLKEAQEEFAAYRKEKFENDRIIGEELERYRKESTEAKMKCARLSSQLDHAQERSKAIQSNADGYKKESDILRDRNSKLSEMIVKHETVISSLKEQLLSVQGKLSTLEISNENLRSERDHYKSSETQLRREQDSLIANQKSRDVLLANLNSLQERLEKSEMESRTKLEKKVEMAERESRELRRKLDDVDNSHRSYVKMLQGQMESMKVEKDAMYDSLQKSREDLAISQERTVESSGDSLRNVSTTHPVRQFYNLEEEVKELRYELEESRRKQQEMEEMISVNKNHVTEYRELAEKYEKQLSDQNNSVNELQKRLSEKSDELSNLRSVFEKSTNDLNEENKRLLNEVSKLSSSNRRSMTELGSVELETELSQLRQQVEELKNTEKQAIEDRDSQQKIAEESQKKFENEMLLHASDLKALQVVKEQLEKKSGELNHFERLAIDAQKKLADLKDSFVIKEAKLLDNIVRLQDRGKELQNQNDTLHKELEQIGEKLLTMESKSSSVLAHGEISEMTAEDISTSPSSQVVEIIRFLRREKELAERKLEASAQECERIRKQLQIHTVDLEDVKQSLKEEIEKNESKQQQAAEHAELLHKIEQLNLLQDSNRLLREEKERLQSQLKVCHERIQHLDMSIQPLESMKRMLEVEKETQGVEIKSLREEVANWKERANKLIERYNKTDPDEQKKLLEERDTLKKSNSQLMEELHKHKAECSALRSQLNTAQANVQKLATQLNQLKQEIETKTKDMNKINVDLSQAQKELNSIKTTSDAKGREVDSYKQLYENSKQESENLKKEKEKTDSELKQAIDDRDKVSKNIIQIKKLARKYKTQADELTTKVKSLDAAKGQTGEPVEGERTKLLEEKVTQLEAELEEAKSVTEEKQKLKTQLSDANEKLHDAESKYGDVDKLMTSKDTQIGEAMTKIEQLEKEISALQEQLAKAAAENEKLQTDLKNQKRILKGAKKKLNDDKVEIDEMKEYKVSMEGKFSTLEAQISSLEGELSTQKNAQEEVDAALVQAQGEIGRLSEENTALRDKLNMGPGTSVTKKPAPKQAQPVKPVTVVARQPTMPVARQVEARIRPITSVTPTATVIPMSAVTASHQAELNTGETGQAVSTSSMATAVTSGNLVTTGSHQHFVDVPPTLIGTTQPTSEHATVVTSAAISGQEQTGLEHVSTSTNTSNNVLIELAPCIPSTSHEQSSNGSSTIPTASKRPREEPTISTDPEHLEGEDLSNQPIIKKARQEEESEDIEETNEENEDLALAETSDQENEPIAGGENMEEIGVEIDENPEESEGDEGKDEELDTVSADEPEQSEAIDTGRSTEQEYHLSPSSSTNEETANISERVAPREADSAEDAGSQQPEATEDDSVEEGQLQESEQSDETKEEEVHSPSPSKPGPSTEEPSSTTTVQQQQQQEQVSTGKRIQKIVWGDNSATSSSTPQRSTVVTQPIPHISPSPARGQQKARRSIPVLPGTARGSNNNSRGQSPNRGVSARGRGGRGRSRPWRGM</sequence>
<comment type="subcellular location">
    <subcellularLocation>
        <location evidence="1">Nucleus</location>
    </subcellularLocation>
</comment>
<evidence type="ECO:0000256" key="4">
    <source>
        <dbReference type="ARBA" id="ARBA00023054"/>
    </source>
</evidence>
<feature type="compositionally biased region" description="Acidic residues" evidence="7">
    <location>
        <begin position="1893"/>
        <end position="1918"/>
    </location>
</feature>
<feature type="compositionally biased region" description="Polar residues" evidence="7">
    <location>
        <begin position="2125"/>
        <end position="2137"/>
    </location>
</feature>
<feature type="coiled-coil region" evidence="6">
    <location>
        <begin position="553"/>
        <end position="580"/>
    </location>
</feature>